<evidence type="ECO:0000259" key="2">
    <source>
        <dbReference type="Pfam" id="PF13439"/>
    </source>
</evidence>
<dbReference type="Proteomes" id="UP000320390">
    <property type="component" value="Chromosome"/>
</dbReference>
<evidence type="ECO:0000259" key="1">
    <source>
        <dbReference type="Pfam" id="PF00534"/>
    </source>
</evidence>
<keyword evidence="3" id="KW-0328">Glycosyltransferase</keyword>
<dbReference type="Pfam" id="PF00534">
    <property type="entry name" value="Glycos_transf_1"/>
    <property type="match status" value="1"/>
</dbReference>
<accession>A0A518F1F3</accession>
<dbReference type="AlphaFoldDB" id="A0A518F1F3"/>
<evidence type="ECO:0000313" key="3">
    <source>
        <dbReference type="EMBL" id="QDV10159.1"/>
    </source>
</evidence>
<dbReference type="OrthoDB" id="232381at2"/>
<evidence type="ECO:0000313" key="4">
    <source>
        <dbReference type="Proteomes" id="UP000320390"/>
    </source>
</evidence>
<dbReference type="EMBL" id="CP036434">
    <property type="protein sequence ID" value="QDV10159.1"/>
    <property type="molecule type" value="Genomic_DNA"/>
</dbReference>
<dbReference type="GO" id="GO:0009011">
    <property type="term" value="F:alpha-1,4-glucan glucosyltransferase (ADP-glucose donor) activity"/>
    <property type="evidence" value="ECO:0007669"/>
    <property type="project" value="UniProtKB-EC"/>
</dbReference>
<name>A0A518F1F3_9BACT</name>
<dbReference type="InterPro" id="IPR001296">
    <property type="entry name" value="Glyco_trans_1"/>
</dbReference>
<dbReference type="Pfam" id="PF13439">
    <property type="entry name" value="Glyco_transf_4"/>
    <property type="match status" value="1"/>
</dbReference>
<dbReference type="Gene3D" id="3.40.50.2000">
    <property type="entry name" value="Glycogen Phosphorylase B"/>
    <property type="match status" value="2"/>
</dbReference>
<organism evidence="3 4">
    <name type="scientific">Saltatorellus ferox</name>
    <dbReference type="NCBI Taxonomy" id="2528018"/>
    <lineage>
        <taxon>Bacteria</taxon>
        <taxon>Pseudomonadati</taxon>
        <taxon>Planctomycetota</taxon>
        <taxon>Planctomycetia</taxon>
        <taxon>Planctomycetia incertae sedis</taxon>
        <taxon>Saltatorellus</taxon>
    </lineage>
</organism>
<sequence length="382" mass="41158">MRIGILCHPTYGGSGVVASELALSLAGNGHSVHLFSHDVPPRLGRSPGPVELHVAQGSPYPLFHSTPHDLAIMSRVLDLHRIDGLDVLHAHYALPHAISALLVRAAAREARLKPLKVVTTLHGTDITVVGNDPSYAPLTQYAITASDAVTAVSQDLADRSADNFDDAHRCGIKVIPNFVDLEEFSPCCDKAPVATAIHVSNFRPVKRVPWLVEAFADALDILHESGAEAELVLVGDGPQQAEARRIARERGICQHVKFLGMRDALPEVLAPADVFCLPSREESFGLSALEAMACGTAVLGTRVGGLPEVVEDGVSGFLVELNDREGYARHLAALLGDRDRAKRMGLAARDRAATRFDRNHVVRSYEDLYQALIEEDAPCPGE</sequence>
<dbReference type="InterPro" id="IPR023881">
    <property type="entry name" value="Thiol_BshA"/>
</dbReference>
<dbReference type="PANTHER" id="PTHR12526:SF599">
    <property type="entry name" value="N-ACETYL-ALPHA-D-GLUCOSAMINYL L-MALATE SYNTHASE"/>
    <property type="match status" value="1"/>
</dbReference>
<dbReference type="NCBIfam" id="TIGR03999">
    <property type="entry name" value="thiol_BshA"/>
    <property type="match status" value="1"/>
</dbReference>
<keyword evidence="4" id="KW-1185">Reference proteome</keyword>
<protein>
    <submittedName>
        <fullName evidence="3">Capsular glucan synthase</fullName>
        <ecNumber evidence="3">2.4.1.21</ecNumber>
    </submittedName>
</protein>
<proteinExistence type="predicted"/>
<dbReference type="GO" id="GO:0071793">
    <property type="term" value="P:bacillithiol biosynthetic process"/>
    <property type="evidence" value="ECO:0007669"/>
    <property type="project" value="InterPro"/>
</dbReference>
<keyword evidence="3" id="KW-0808">Transferase</keyword>
<dbReference type="PANTHER" id="PTHR12526">
    <property type="entry name" value="GLYCOSYLTRANSFERASE"/>
    <property type="match status" value="1"/>
</dbReference>
<dbReference type="RefSeq" id="WP_145205850.1">
    <property type="nucleotide sequence ID" value="NZ_CP036434.1"/>
</dbReference>
<dbReference type="EC" id="2.4.1.21" evidence="3"/>
<feature type="domain" description="Glycosyltransferase subfamily 4-like N-terminal" evidence="2">
    <location>
        <begin position="11"/>
        <end position="183"/>
    </location>
</feature>
<dbReference type="SUPFAM" id="SSF53756">
    <property type="entry name" value="UDP-Glycosyltransferase/glycogen phosphorylase"/>
    <property type="match status" value="1"/>
</dbReference>
<dbReference type="InterPro" id="IPR028098">
    <property type="entry name" value="Glyco_trans_4-like_N"/>
</dbReference>
<gene>
    <name evidence="3" type="primary">glgA_3</name>
    <name evidence="3" type="ORF">Poly30_57210</name>
</gene>
<reference evidence="3 4" key="1">
    <citation type="submission" date="2019-02" db="EMBL/GenBank/DDBJ databases">
        <title>Deep-cultivation of Planctomycetes and their phenomic and genomic characterization uncovers novel biology.</title>
        <authorList>
            <person name="Wiegand S."/>
            <person name="Jogler M."/>
            <person name="Boedeker C."/>
            <person name="Pinto D."/>
            <person name="Vollmers J."/>
            <person name="Rivas-Marin E."/>
            <person name="Kohn T."/>
            <person name="Peeters S.H."/>
            <person name="Heuer A."/>
            <person name="Rast P."/>
            <person name="Oberbeckmann S."/>
            <person name="Bunk B."/>
            <person name="Jeske O."/>
            <person name="Meyerdierks A."/>
            <person name="Storesund J.E."/>
            <person name="Kallscheuer N."/>
            <person name="Luecker S."/>
            <person name="Lage O.M."/>
            <person name="Pohl T."/>
            <person name="Merkel B.J."/>
            <person name="Hornburger P."/>
            <person name="Mueller R.-W."/>
            <person name="Bruemmer F."/>
            <person name="Labrenz M."/>
            <person name="Spormann A.M."/>
            <person name="Op den Camp H."/>
            <person name="Overmann J."/>
            <person name="Amann R."/>
            <person name="Jetten M.S.M."/>
            <person name="Mascher T."/>
            <person name="Medema M.H."/>
            <person name="Devos D.P."/>
            <person name="Kaster A.-K."/>
            <person name="Ovreas L."/>
            <person name="Rohde M."/>
            <person name="Galperin M.Y."/>
            <person name="Jogler C."/>
        </authorList>
    </citation>
    <scope>NUCLEOTIDE SEQUENCE [LARGE SCALE GENOMIC DNA]</scope>
    <source>
        <strain evidence="3 4">Poly30</strain>
    </source>
</reference>
<feature type="domain" description="Glycosyl transferase family 1" evidence="1">
    <location>
        <begin position="195"/>
        <end position="350"/>
    </location>
</feature>